<evidence type="ECO:0000256" key="7">
    <source>
        <dbReference type="ARBA" id="ARBA00022801"/>
    </source>
</evidence>
<dbReference type="InterPro" id="IPR023091">
    <property type="entry name" value="MetalPrtase_cat_dom_sf_prd"/>
</dbReference>
<keyword evidence="3 9" id="KW-0698">rRNA processing</keyword>
<evidence type="ECO:0000256" key="2">
    <source>
        <dbReference type="ARBA" id="ARBA00022517"/>
    </source>
</evidence>
<evidence type="ECO:0000256" key="3">
    <source>
        <dbReference type="ARBA" id="ARBA00022552"/>
    </source>
</evidence>
<comment type="caution">
    <text evidence="10">The sequence shown here is derived from an EMBL/GenBank/DDBJ whole genome shotgun (WGS) entry which is preliminary data.</text>
</comment>
<dbReference type="EMBL" id="LLKB01000001">
    <property type="protein sequence ID" value="KQC86522.1"/>
    <property type="molecule type" value="Genomic_DNA"/>
</dbReference>
<dbReference type="GO" id="GO:0005737">
    <property type="term" value="C:cytoplasm"/>
    <property type="evidence" value="ECO:0007669"/>
    <property type="project" value="UniProtKB-SubCell"/>
</dbReference>
<dbReference type="AlphaFoldDB" id="A0AAW3JUI4"/>
<comment type="similarity">
    <text evidence="1 9">Belongs to the endoribonuclease YbeY family.</text>
</comment>
<keyword evidence="8 9" id="KW-0862">Zinc</keyword>
<comment type="subcellular location">
    <subcellularLocation>
        <location evidence="9">Cytoplasm</location>
    </subcellularLocation>
</comment>
<evidence type="ECO:0000256" key="8">
    <source>
        <dbReference type="ARBA" id="ARBA00022833"/>
    </source>
</evidence>
<evidence type="ECO:0000256" key="6">
    <source>
        <dbReference type="ARBA" id="ARBA00022759"/>
    </source>
</evidence>
<accession>A0AAW3JUI4</accession>
<reference evidence="10 11" key="1">
    <citation type="submission" date="2015-10" db="EMBL/GenBank/DDBJ databases">
        <title>Butyribacter intestini gen. nov., sp. nov., a butyric acid-producing bacterium of the family Lachnospiraceae isolated from the human faeces.</title>
        <authorList>
            <person name="Zou Y."/>
            <person name="Xue W."/>
            <person name="Luo G."/>
            <person name="Lv M."/>
        </authorList>
    </citation>
    <scope>NUCLEOTIDE SEQUENCE [LARGE SCALE GENOMIC DNA]</scope>
    <source>
        <strain evidence="10 11">TF01-11</strain>
    </source>
</reference>
<dbReference type="PROSITE" id="PS01306">
    <property type="entry name" value="UPF0054"/>
    <property type="match status" value="1"/>
</dbReference>
<sequence length="169" mass="19609">MTILMEDEQELDIGFDYENVLRQVIEKALELEKCPYECEVNVTFTDNEGIRNINREFRELDVPTDVLSFPMVDYEAPADYGILESDDALAMYFNPESGELLLGDIVISVERAFEQAENYGHSIKREMCFLTAHSMLHLLGYDHMEDEERIVMEKKQEEILNALGIKRDC</sequence>
<gene>
    <name evidence="9" type="primary">ybeY</name>
    <name evidence="10" type="ORF">APZ18_04910</name>
</gene>
<dbReference type="HAMAP" id="MF_00009">
    <property type="entry name" value="Endoribonucl_YbeY"/>
    <property type="match status" value="1"/>
</dbReference>
<evidence type="ECO:0000256" key="4">
    <source>
        <dbReference type="ARBA" id="ARBA00022722"/>
    </source>
</evidence>
<evidence type="ECO:0000256" key="1">
    <source>
        <dbReference type="ARBA" id="ARBA00010875"/>
    </source>
</evidence>
<name>A0AAW3JUI4_9FIRM</name>
<dbReference type="GO" id="GO:0004222">
    <property type="term" value="F:metalloendopeptidase activity"/>
    <property type="evidence" value="ECO:0007669"/>
    <property type="project" value="InterPro"/>
</dbReference>
<dbReference type="GO" id="GO:0004521">
    <property type="term" value="F:RNA endonuclease activity"/>
    <property type="evidence" value="ECO:0007669"/>
    <property type="project" value="UniProtKB-UniRule"/>
</dbReference>
<dbReference type="Pfam" id="PF02130">
    <property type="entry name" value="YbeY"/>
    <property type="match status" value="1"/>
</dbReference>
<dbReference type="Gene3D" id="3.40.390.30">
    <property type="entry name" value="Metalloproteases ('zincins'), catalytic domain"/>
    <property type="match status" value="1"/>
</dbReference>
<keyword evidence="7 9" id="KW-0378">Hydrolase</keyword>
<dbReference type="NCBIfam" id="TIGR00043">
    <property type="entry name" value="rRNA maturation RNase YbeY"/>
    <property type="match status" value="1"/>
</dbReference>
<proteinExistence type="inferred from homology"/>
<dbReference type="PANTHER" id="PTHR46986">
    <property type="entry name" value="ENDORIBONUCLEASE YBEY, CHLOROPLASTIC"/>
    <property type="match status" value="1"/>
</dbReference>
<evidence type="ECO:0000313" key="10">
    <source>
        <dbReference type="EMBL" id="KQC86522.1"/>
    </source>
</evidence>
<feature type="binding site" evidence="9">
    <location>
        <position position="143"/>
    </location>
    <ligand>
        <name>Zn(2+)</name>
        <dbReference type="ChEBI" id="CHEBI:29105"/>
        <note>catalytic</note>
    </ligand>
</feature>
<keyword evidence="11" id="KW-1185">Reference proteome</keyword>
<keyword evidence="9" id="KW-0963">Cytoplasm</keyword>
<dbReference type="RefSeq" id="WP_055942138.1">
    <property type="nucleotide sequence ID" value="NZ_JAQDCV010000001.1"/>
</dbReference>
<dbReference type="GO" id="GO:0008270">
    <property type="term" value="F:zinc ion binding"/>
    <property type="evidence" value="ECO:0007669"/>
    <property type="project" value="UniProtKB-UniRule"/>
</dbReference>
<protein>
    <recommendedName>
        <fullName evidence="9">Endoribonuclease YbeY</fullName>
        <ecNumber evidence="9">3.1.-.-</ecNumber>
    </recommendedName>
</protein>
<keyword evidence="4 9" id="KW-0540">Nuclease</keyword>
<organism evidence="10 11">
    <name type="scientific">Butyribacter intestini</name>
    <dbReference type="NCBI Taxonomy" id="1703332"/>
    <lineage>
        <taxon>Bacteria</taxon>
        <taxon>Bacillati</taxon>
        <taxon>Bacillota</taxon>
        <taxon>Clostridia</taxon>
        <taxon>Lachnospirales</taxon>
        <taxon>Lachnospiraceae</taxon>
        <taxon>Butyribacter</taxon>
    </lineage>
</organism>
<dbReference type="Proteomes" id="UP000050833">
    <property type="component" value="Unassembled WGS sequence"/>
</dbReference>
<dbReference type="SUPFAM" id="SSF55486">
    <property type="entry name" value="Metalloproteases ('zincins'), catalytic domain"/>
    <property type="match status" value="1"/>
</dbReference>
<keyword evidence="2 9" id="KW-0690">Ribosome biogenesis</keyword>
<comment type="cofactor">
    <cofactor evidence="9">
        <name>Zn(2+)</name>
        <dbReference type="ChEBI" id="CHEBI:29105"/>
    </cofactor>
    <text evidence="9">Binds 1 zinc ion.</text>
</comment>
<keyword evidence="5 9" id="KW-0479">Metal-binding</keyword>
<dbReference type="InterPro" id="IPR020549">
    <property type="entry name" value="YbeY_CS"/>
</dbReference>
<dbReference type="PANTHER" id="PTHR46986:SF1">
    <property type="entry name" value="ENDORIBONUCLEASE YBEY, CHLOROPLASTIC"/>
    <property type="match status" value="1"/>
</dbReference>
<feature type="binding site" evidence="9">
    <location>
        <position position="133"/>
    </location>
    <ligand>
        <name>Zn(2+)</name>
        <dbReference type="ChEBI" id="CHEBI:29105"/>
        <note>catalytic</note>
    </ligand>
</feature>
<dbReference type="GO" id="GO:0006364">
    <property type="term" value="P:rRNA processing"/>
    <property type="evidence" value="ECO:0007669"/>
    <property type="project" value="UniProtKB-UniRule"/>
</dbReference>
<feature type="binding site" evidence="9">
    <location>
        <position position="137"/>
    </location>
    <ligand>
        <name>Zn(2+)</name>
        <dbReference type="ChEBI" id="CHEBI:29105"/>
        <note>catalytic</note>
    </ligand>
</feature>
<evidence type="ECO:0000256" key="5">
    <source>
        <dbReference type="ARBA" id="ARBA00022723"/>
    </source>
</evidence>
<dbReference type="InterPro" id="IPR002036">
    <property type="entry name" value="YbeY"/>
</dbReference>
<dbReference type="EC" id="3.1.-.-" evidence="9"/>
<keyword evidence="6 9" id="KW-0255">Endonuclease</keyword>
<evidence type="ECO:0000256" key="9">
    <source>
        <dbReference type="HAMAP-Rule" id="MF_00009"/>
    </source>
</evidence>
<comment type="function">
    <text evidence="9">Single strand-specific metallo-endoribonuclease involved in late-stage 70S ribosome quality control and in maturation of the 3' terminus of the 16S rRNA.</text>
</comment>
<evidence type="ECO:0000313" key="11">
    <source>
        <dbReference type="Proteomes" id="UP000050833"/>
    </source>
</evidence>